<dbReference type="GeneID" id="110988173"/>
<reference evidence="4" key="1">
    <citation type="submission" date="2025-08" db="UniProtKB">
        <authorList>
            <consortium name="RefSeq"/>
        </authorList>
    </citation>
    <scope>IDENTIFICATION</scope>
</reference>
<dbReference type="RefSeq" id="XP_022107157.1">
    <property type="nucleotide sequence ID" value="XM_022251465.1"/>
</dbReference>
<organism evidence="3 4">
    <name type="scientific">Acanthaster planci</name>
    <name type="common">Crown-of-thorns starfish</name>
    <dbReference type="NCBI Taxonomy" id="133434"/>
    <lineage>
        <taxon>Eukaryota</taxon>
        <taxon>Metazoa</taxon>
        <taxon>Echinodermata</taxon>
        <taxon>Eleutherozoa</taxon>
        <taxon>Asterozoa</taxon>
        <taxon>Asteroidea</taxon>
        <taxon>Valvatacea</taxon>
        <taxon>Valvatida</taxon>
        <taxon>Acanthasteridae</taxon>
        <taxon>Acanthaster</taxon>
    </lineage>
</organism>
<dbReference type="InterPro" id="IPR000569">
    <property type="entry name" value="HECT_dom"/>
</dbReference>
<dbReference type="Pfam" id="PF00632">
    <property type="entry name" value="HECT"/>
    <property type="match status" value="1"/>
</dbReference>
<evidence type="ECO:0000256" key="1">
    <source>
        <dbReference type="ARBA" id="ARBA00022786"/>
    </source>
</evidence>
<evidence type="ECO:0000313" key="4">
    <source>
        <dbReference type="RefSeq" id="XP_022107157.1"/>
    </source>
</evidence>
<keyword evidence="3" id="KW-1185">Reference proteome</keyword>
<dbReference type="SUPFAM" id="SSF56204">
    <property type="entry name" value="Hect, E3 ligase catalytic domain"/>
    <property type="match status" value="1"/>
</dbReference>
<feature type="domain" description="HECT" evidence="2">
    <location>
        <begin position="252"/>
        <end position="339"/>
    </location>
</feature>
<name>A0A8B7ZQ21_ACAPL</name>
<accession>A0A8B7ZQ21</accession>
<dbReference type="Proteomes" id="UP000694845">
    <property type="component" value="Unplaced"/>
</dbReference>
<dbReference type="GO" id="GO:0004842">
    <property type="term" value="F:ubiquitin-protein transferase activity"/>
    <property type="evidence" value="ECO:0007669"/>
    <property type="project" value="InterPro"/>
</dbReference>
<proteinExistence type="predicted"/>
<dbReference type="InterPro" id="IPR035983">
    <property type="entry name" value="Hect_E3_ubiquitin_ligase"/>
</dbReference>
<keyword evidence="1" id="KW-0833">Ubl conjugation pathway</keyword>
<dbReference type="OrthoDB" id="2384350at2759"/>
<dbReference type="Gene3D" id="3.30.2410.10">
    <property type="entry name" value="Hect, E3 ligase catalytic domain"/>
    <property type="match status" value="1"/>
</dbReference>
<evidence type="ECO:0000313" key="3">
    <source>
        <dbReference type="Proteomes" id="UP000694845"/>
    </source>
</evidence>
<gene>
    <name evidence="4" type="primary">LOC110988173</name>
</gene>
<evidence type="ECO:0000259" key="2">
    <source>
        <dbReference type="Pfam" id="PF00632"/>
    </source>
</evidence>
<protein>
    <submittedName>
        <fullName evidence="4">Uncharacterized protein LOC110988173 isoform X2</fullName>
    </submittedName>
</protein>
<dbReference type="AlphaFoldDB" id="A0A8B7ZQ21"/>
<sequence length="341" mass="38302">MWNHSWVSFTGFSESYNGTFKLTGHTGLSAKNVSSAFFNGELENEMRERGHLDMFHMVKVDMDKDKVLAEVEKVVDVCLLLMRSGIAISSLYAQVKSPSSKVPIPGLPDVCTNPPVHGQAFCSPHCEAVEKTNTQSGLHAFLKHCRVSDSTFNDVAAVLSKLEPSSGGTSVIEAQAVGMHNTGEFTALVDELSEWLIGQGVTNLWRLQFEEKEAVVKDLFVHHIYHRKLYDIEYSAQGSNNRNREDTIYCWELFLQRAEEKDEVTLEKILEFWTGAGKPPPAGFNHKLHIQFFSQETGVRRLPSSSTWAMVLWLPRGVEDPQQFQAMMTNAILETQGFGKM</sequence>